<sequence length="329" mass="35091">MKKTLLLTSLIALLAGCAAPGPRLDHSYTARSQSDRVKFIVLHYTVSDLPRSIKILTQQEVSAHYLLTDSDEPLFYTLVDESRQANHAGVSNWKTYTHLNASSIGIEIVNPGFRDTAEGRVWYPFKQAQIDQLIPLLKQIVARHNIVPENILGHSDIAPQRKQDPGPMFPWRQLADAGLVLWPDAVQVAARQPVFAAQVPDPAWFQKKLAQHGYAVPQNGLLDPATRNVLIAFQSKYRPAKFDGVPDAECAAILDVLTSPAALSVRPAVPVPAPASASTPAPAAIPVAVPAPTPASLPAPAAVPVAVPAAPAAAVVPAAPPPAEPVESN</sequence>
<keyword evidence="5" id="KW-0961">Cell wall biogenesis/degradation</keyword>
<dbReference type="InterPro" id="IPR051206">
    <property type="entry name" value="NAMLAA_amidase_2"/>
</dbReference>
<accession>A0A1I4Q6C3</accession>
<dbReference type="InterPro" id="IPR036366">
    <property type="entry name" value="PGBDSf"/>
</dbReference>
<comment type="similarity">
    <text evidence="2">Belongs to the N-acetylmuramoyl-L-alanine amidase 2 family.</text>
</comment>
<dbReference type="InterPro" id="IPR036505">
    <property type="entry name" value="Amidase/PGRP_sf"/>
</dbReference>
<evidence type="ECO:0000256" key="5">
    <source>
        <dbReference type="ARBA" id="ARBA00023316"/>
    </source>
</evidence>
<dbReference type="SUPFAM" id="SSF47090">
    <property type="entry name" value="PGBD-like"/>
    <property type="match status" value="1"/>
</dbReference>
<dbReference type="FunFam" id="3.40.80.10:FF:000003">
    <property type="entry name" value="N-acetylmuramoyl-L-alanine amidase"/>
    <property type="match status" value="1"/>
</dbReference>
<dbReference type="OrthoDB" id="9794842at2"/>
<dbReference type="Proteomes" id="UP000199470">
    <property type="component" value="Unassembled WGS sequence"/>
</dbReference>
<dbReference type="GO" id="GO:0019867">
    <property type="term" value="C:outer membrane"/>
    <property type="evidence" value="ECO:0007669"/>
    <property type="project" value="TreeGrafter"/>
</dbReference>
<dbReference type="Pfam" id="PF01510">
    <property type="entry name" value="Amidase_2"/>
    <property type="match status" value="1"/>
</dbReference>
<name>A0A1I4Q6C3_9BURK</name>
<dbReference type="GO" id="GO:0071555">
    <property type="term" value="P:cell wall organization"/>
    <property type="evidence" value="ECO:0007669"/>
    <property type="project" value="UniProtKB-KW"/>
</dbReference>
<evidence type="ECO:0000313" key="9">
    <source>
        <dbReference type="Proteomes" id="UP000199470"/>
    </source>
</evidence>
<keyword evidence="4" id="KW-0378">Hydrolase</keyword>
<feature type="chain" id="PRO_5011745037" description="N-acetylmuramoyl-L-alanine amidase" evidence="6">
    <location>
        <begin position="19"/>
        <end position="329"/>
    </location>
</feature>
<protein>
    <recommendedName>
        <fullName evidence="3">N-acetylmuramoyl-L-alanine amidase</fullName>
        <ecNumber evidence="3">3.5.1.28</ecNumber>
    </recommendedName>
</protein>
<dbReference type="GO" id="GO:0008745">
    <property type="term" value="F:N-acetylmuramoyl-L-alanine amidase activity"/>
    <property type="evidence" value="ECO:0007669"/>
    <property type="project" value="UniProtKB-EC"/>
</dbReference>
<dbReference type="InterPro" id="IPR036365">
    <property type="entry name" value="PGBD-like_sf"/>
</dbReference>
<dbReference type="InterPro" id="IPR002477">
    <property type="entry name" value="Peptidoglycan-bd-like"/>
</dbReference>
<comment type="catalytic activity">
    <reaction evidence="1">
        <text>Hydrolyzes the link between N-acetylmuramoyl residues and L-amino acid residues in certain cell-wall glycopeptides.</text>
        <dbReference type="EC" id="3.5.1.28"/>
    </reaction>
</comment>
<evidence type="ECO:0000256" key="3">
    <source>
        <dbReference type="ARBA" id="ARBA00011901"/>
    </source>
</evidence>
<dbReference type="Pfam" id="PF01471">
    <property type="entry name" value="PG_binding_1"/>
    <property type="match status" value="1"/>
</dbReference>
<feature type="signal peptide" evidence="6">
    <location>
        <begin position="1"/>
        <end position="18"/>
    </location>
</feature>
<gene>
    <name evidence="8" type="ORF">SAMN02982985_03758</name>
</gene>
<dbReference type="PANTHER" id="PTHR30417">
    <property type="entry name" value="N-ACETYLMURAMOYL-L-ALANINE AMIDASE AMID"/>
    <property type="match status" value="1"/>
</dbReference>
<evidence type="ECO:0000256" key="6">
    <source>
        <dbReference type="SAM" id="SignalP"/>
    </source>
</evidence>
<dbReference type="EC" id="3.5.1.28" evidence="3"/>
<feature type="domain" description="N-acetylmuramoyl-L-alanine amidase" evidence="7">
    <location>
        <begin position="25"/>
        <end position="166"/>
    </location>
</feature>
<dbReference type="PROSITE" id="PS51257">
    <property type="entry name" value="PROKAR_LIPOPROTEIN"/>
    <property type="match status" value="1"/>
</dbReference>
<evidence type="ECO:0000256" key="2">
    <source>
        <dbReference type="ARBA" id="ARBA00007553"/>
    </source>
</evidence>
<evidence type="ECO:0000256" key="1">
    <source>
        <dbReference type="ARBA" id="ARBA00001561"/>
    </source>
</evidence>
<proteinExistence type="inferred from homology"/>
<keyword evidence="6" id="KW-0732">Signal</keyword>
<organism evidence="8 9">
    <name type="scientific">Rugamonas rubra</name>
    <dbReference type="NCBI Taxonomy" id="758825"/>
    <lineage>
        <taxon>Bacteria</taxon>
        <taxon>Pseudomonadati</taxon>
        <taxon>Pseudomonadota</taxon>
        <taxon>Betaproteobacteria</taxon>
        <taxon>Burkholderiales</taxon>
        <taxon>Oxalobacteraceae</taxon>
        <taxon>Telluria group</taxon>
        <taxon>Rugamonas</taxon>
    </lineage>
</organism>
<dbReference type="EMBL" id="FOTW01000018">
    <property type="protein sequence ID" value="SFM35205.1"/>
    <property type="molecule type" value="Genomic_DNA"/>
</dbReference>
<reference evidence="8 9" key="1">
    <citation type="submission" date="2016-10" db="EMBL/GenBank/DDBJ databases">
        <authorList>
            <person name="de Groot N.N."/>
        </authorList>
    </citation>
    <scope>NUCLEOTIDE SEQUENCE [LARGE SCALE GENOMIC DNA]</scope>
    <source>
        <strain evidence="8 9">ATCC 43154</strain>
    </source>
</reference>
<dbReference type="GO" id="GO:0009253">
    <property type="term" value="P:peptidoglycan catabolic process"/>
    <property type="evidence" value="ECO:0007669"/>
    <property type="project" value="InterPro"/>
</dbReference>
<dbReference type="STRING" id="758825.SAMN02982985_03758"/>
<dbReference type="AlphaFoldDB" id="A0A1I4Q6C3"/>
<evidence type="ECO:0000256" key="4">
    <source>
        <dbReference type="ARBA" id="ARBA00022801"/>
    </source>
</evidence>
<dbReference type="CDD" id="cd06583">
    <property type="entry name" value="PGRP"/>
    <property type="match status" value="1"/>
</dbReference>
<dbReference type="RefSeq" id="WP_093389241.1">
    <property type="nucleotide sequence ID" value="NZ_FOTW01000018.1"/>
</dbReference>
<keyword evidence="9" id="KW-1185">Reference proteome</keyword>
<dbReference type="InterPro" id="IPR002502">
    <property type="entry name" value="Amidase_domain"/>
</dbReference>
<dbReference type="GO" id="GO:0009254">
    <property type="term" value="P:peptidoglycan turnover"/>
    <property type="evidence" value="ECO:0007669"/>
    <property type="project" value="TreeGrafter"/>
</dbReference>
<dbReference type="PANTHER" id="PTHR30417:SF1">
    <property type="entry name" value="N-ACETYLMURAMOYL-L-ALANINE AMIDASE AMID"/>
    <property type="match status" value="1"/>
</dbReference>
<dbReference type="Gene3D" id="3.40.80.10">
    <property type="entry name" value="Peptidoglycan recognition protein-like"/>
    <property type="match status" value="1"/>
</dbReference>
<dbReference type="Gene3D" id="1.10.101.10">
    <property type="entry name" value="PGBD-like superfamily/PGBD"/>
    <property type="match status" value="1"/>
</dbReference>
<evidence type="ECO:0000313" key="8">
    <source>
        <dbReference type="EMBL" id="SFM35205.1"/>
    </source>
</evidence>
<evidence type="ECO:0000259" key="7">
    <source>
        <dbReference type="SMART" id="SM00644"/>
    </source>
</evidence>
<dbReference type="SUPFAM" id="SSF55846">
    <property type="entry name" value="N-acetylmuramoyl-L-alanine amidase-like"/>
    <property type="match status" value="1"/>
</dbReference>
<dbReference type="SMART" id="SM00644">
    <property type="entry name" value="Ami_2"/>
    <property type="match status" value="1"/>
</dbReference>